<organism evidence="7 8">
    <name type="scientific">Exophiala bonariae</name>
    <dbReference type="NCBI Taxonomy" id="1690606"/>
    <lineage>
        <taxon>Eukaryota</taxon>
        <taxon>Fungi</taxon>
        <taxon>Dikarya</taxon>
        <taxon>Ascomycota</taxon>
        <taxon>Pezizomycotina</taxon>
        <taxon>Eurotiomycetes</taxon>
        <taxon>Chaetothyriomycetidae</taxon>
        <taxon>Chaetothyriales</taxon>
        <taxon>Herpotrichiellaceae</taxon>
        <taxon>Exophiala</taxon>
    </lineage>
</organism>
<comment type="similarity">
    <text evidence="2">Belongs to the amidase family.</text>
</comment>
<evidence type="ECO:0000256" key="4">
    <source>
        <dbReference type="ARBA" id="ARBA00022801"/>
    </source>
</evidence>
<feature type="active site" description="Charge relay system" evidence="5">
    <location>
        <position position="160"/>
    </location>
</feature>
<reference evidence="7 8" key="1">
    <citation type="submission" date="2023-08" db="EMBL/GenBank/DDBJ databases">
        <title>Black Yeasts Isolated from many extreme environments.</title>
        <authorList>
            <person name="Coleine C."/>
            <person name="Stajich J.E."/>
            <person name="Selbmann L."/>
        </authorList>
    </citation>
    <scope>NUCLEOTIDE SEQUENCE [LARGE SCALE GENOMIC DNA]</scope>
    <source>
        <strain evidence="7 8">CCFEE 5792</strain>
    </source>
</reference>
<feature type="active site" description="Charge relay system" evidence="5">
    <location>
        <position position="235"/>
    </location>
</feature>
<feature type="domain" description="Amidase" evidence="6">
    <location>
        <begin position="104"/>
        <end position="563"/>
    </location>
</feature>
<evidence type="ECO:0000256" key="5">
    <source>
        <dbReference type="PIRSR" id="PIRSR001221-1"/>
    </source>
</evidence>
<dbReference type="RefSeq" id="XP_064703101.1">
    <property type="nucleotide sequence ID" value="XM_064850214.1"/>
</dbReference>
<dbReference type="PANTHER" id="PTHR46072">
    <property type="entry name" value="AMIDASE-RELATED-RELATED"/>
    <property type="match status" value="1"/>
</dbReference>
<feature type="active site" description="Acyl-ester intermediate" evidence="5">
    <location>
        <position position="259"/>
    </location>
</feature>
<evidence type="ECO:0000313" key="7">
    <source>
        <dbReference type="EMBL" id="KAK5047557.1"/>
    </source>
</evidence>
<comment type="catalytic activity">
    <reaction evidence="1">
        <text>a monocarboxylic acid amide + H2O = a monocarboxylate + NH4(+)</text>
        <dbReference type="Rhea" id="RHEA:12020"/>
        <dbReference type="ChEBI" id="CHEBI:15377"/>
        <dbReference type="ChEBI" id="CHEBI:28938"/>
        <dbReference type="ChEBI" id="CHEBI:35757"/>
        <dbReference type="ChEBI" id="CHEBI:83628"/>
        <dbReference type="EC" id="3.5.1.4"/>
    </reaction>
</comment>
<accession>A0AAV9N447</accession>
<gene>
    <name evidence="7" type="ORF">LTR84_006654</name>
</gene>
<evidence type="ECO:0000256" key="2">
    <source>
        <dbReference type="ARBA" id="ARBA00009199"/>
    </source>
</evidence>
<dbReference type="Proteomes" id="UP001358417">
    <property type="component" value="Unassembled WGS sequence"/>
</dbReference>
<name>A0AAV9N447_9EURO</name>
<dbReference type="PROSITE" id="PS00571">
    <property type="entry name" value="AMIDASES"/>
    <property type="match status" value="1"/>
</dbReference>
<dbReference type="PANTHER" id="PTHR46072:SF3">
    <property type="entry name" value="AMIDASE"/>
    <property type="match status" value="1"/>
</dbReference>
<protein>
    <recommendedName>
        <fullName evidence="3">amidase</fullName>
        <ecNumber evidence="3">3.5.1.4</ecNumber>
    </recommendedName>
</protein>
<evidence type="ECO:0000256" key="1">
    <source>
        <dbReference type="ARBA" id="ARBA00001311"/>
    </source>
</evidence>
<evidence type="ECO:0000256" key="3">
    <source>
        <dbReference type="ARBA" id="ARBA00012922"/>
    </source>
</evidence>
<keyword evidence="4" id="KW-0378">Hydrolase</keyword>
<dbReference type="PIRSF" id="PIRSF001221">
    <property type="entry name" value="Amidase_fungi"/>
    <property type="match status" value="1"/>
</dbReference>
<dbReference type="GO" id="GO:0004040">
    <property type="term" value="F:amidase activity"/>
    <property type="evidence" value="ECO:0007669"/>
    <property type="project" value="UniProtKB-EC"/>
</dbReference>
<dbReference type="GeneID" id="89974825"/>
<evidence type="ECO:0000259" key="6">
    <source>
        <dbReference type="Pfam" id="PF01425"/>
    </source>
</evidence>
<dbReference type="SUPFAM" id="SSF75304">
    <property type="entry name" value="Amidase signature (AS) enzymes"/>
    <property type="match status" value="1"/>
</dbReference>
<dbReference type="Gene3D" id="3.90.1300.10">
    <property type="entry name" value="Amidase signature (AS) domain"/>
    <property type="match status" value="1"/>
</dbReference>
<proteinExistence type="inferred from homology"/>
<dbReference type="EMBL" id="JAVRRD010000025">
    <property type="protein sequence ID" value="KAK5047557.1"/>
    <property type="molecule type" value="Genomic_DNA"/>
</dbReference>
<dbReference type="InterPro" id="IPR020556">
    <property type="entry name" value="Amidase_CS"/>
</dbReference>
<dbReference type="EC" id="3.5.1.4" evidence="3"/>
<keyword evidence="8" id="KW-1185">Reference proteome</keyword>
<dbReference type="AlphaFoldDB" id="A0AAV9N447"/>
<sequence>MASQNPIDVNTATTGRPGDLQEWEKIVAQKKERSKNDIPNEWKLSAEIFSELSLPLESHPNRILDIDVPRKSGILSTRELEITDKYSVAELLDRLASGTFTSLEVTTAFCKRAAIAQQLLSCLTEVFFSEALERAKALDAFRAEGKQPLRPLHGLPISIKDTFKVKGQEASSGYVSFLGTKAESNSHLVEMLLELGAVVYVKTNIPQTVATGDSHNNIFGRTLNPFNTMLTAGGSSGGEGALIAFRGSPLGIGTDLAGSVRIPAACCGTYGFRPTAARLPAGGQASWGLPGLRAMLVSAGPLSNDFNGLEILTRAIIDAVPARTDVTALDIPWRRLATSPSRSRLRIGIFPEEPLYPLQPPVKRALAEAVQILQEAGHELIPIAPSLAQLNACSEVAWELMALDPGRTLIGHITSSGEPFVPSVSTREAPANFGKFEFVKTDVTDLDPFHRYAALNLKRDELQESWTRNIWMEKKLDVIIGPVARSSAVVHDTFGWPFYTVFVNVLDYPACVVPFSQVSKELDPTAVVRKSGEPGADYLPDILDKAPLSIQIFTSRFKDEECLQYGRIIDQCLKGRSQ</sequence>
<comment type="caution">
    <text evidence="7">The sequence shown here is derived from an EMBL/GenBank/DDBJ whole genome shotgun (WGS) entry which is preliminary data.</text>
</comment>
<evidence type="ECO:0000313" key="8">
    <source>
        <dbReference type="Proteomes" id="UP001358417"/>
    </source>
</evidence>
<dbReference type="InterPro" id="IPR023631">
    <property type="entry name" value="Amidase_dom"/>
</dbReference>
<dbReference type="Pfam" id="PF01425">
    <property type="entry name" value="Amidase"/>
    <property type="match status" value="1"/>
</dbReference>
<dbReference type="InterPro" id="IPR036928">
    <property type="entry name" value="AS_sf"/>
</dbReference>